<reference evidence="10 11" key="1">
    <citation type="submission" date="2013-03" db="EMBL/GenBank/DDBJ databases">
        <title>The Genome Sequence of Capronia epimyces CBS 606.96.</title>
        <authorList>
            <consortium name="The Broad Institute Genomics Platform"/>
            <person name="Cuomo C."/>
            <person name="de Hoog S."/>
            <person name="Gorbushina A."/>
            <person name="Walker B."/>
            <person name="Young S.K."/>
            <person name="Zeng Q."/>
            <person name="Gargeya S."/>
            <person name="Fitzgerald M."/>
            <person name="Haas B."/>
            <person name="Abouelleil A."/>
            <person name="Allen A.W."/>
            <person name="Alvarado L."/>
            <person name="Arachchi H.M."/>
            <person name="Berlin A.M."/>
            <person name="Chapman S.B."/>
            <person name="Gainer-Dewar J."/>
            <person name="Goldberg J."/>
            <person name="Griggs A."/>
            <person name="Gujja S."/>
            <person name="Hansen M."/>
            <person name="Howarth C."/>
            <person name="Imamovic A."/>
            <person name="Ireland A."/>
            <person name="Larimer J."/>
            <person name="McCowan C."/>
            <person name="Murphy C."/>
            <person name="Pearson M."/>
            <person name="Poon T.W."/>
            <person name="Priest M."/>
            <person name="Roberts A."/>
            <person name="Saif S."/>
            <person name="Shea T."/>
            <person name="Sisk P."/>
            <person name="Sykes S."/>
            <person name="Wortman J."/>
            <person name="Nusbaum C."/>
            <person name="Birren B."/>
        </authorList>
    </citation>
    <scope>NUCLEOTIDE SEQUENCE [LARGE SCALE GENOMIC DNA]</scope>
    <source>
        <strain evidence="10 11">CBS 606.96</strain>
    </source>
</reference>
<dbReference type="AlphaFoldDB" id="W9Z4Z5"/>
<evidence type="ECO:0000259" key="9">
    <source>
        <dbReference type="Pfam" id="PF04696"/>
    </source>
</evidence>
<comment type="similarity">
    <text evidence="2">Belongs to the pinin family.</text>
</comment>
<dbReference type="Pfam" id="PF04696">
    <property type="entry name" value="Pinin_SDK_memA"/>
    <property type="match status" value="1"/>
</dbReference>
<feature type="compositionally biased region" description="Polar residues" evidence="8">
    <location>
        <begin position="266"/>
        <end position="278"/>
    </location>
</feature>
<dbReference type="InterPro" id="IPR006786">
    <property type="entry name" value="Pinin_SDK_MemA"/>
</dbReference>
<dbReference type="eggNOG" id="KOG3756">
    <property type="taxonomic scope" value="Eukaryota"/>
</dbReference>
<organism evidence="10 11">
    <name type="scientific">Capronia epimyces CBS 606.96</name>
    <dbReference type="NCBI Taxonomy" id="1182542"/>
    <lineage>
        <taxon>Eukaryota</taxon>
        <taxon>Fungi</taxon>
        <taxon>Dikarya</taxon>
        <taxon>Ascomycota</taxon>
        <taxon>Pezizomycotina</taxon>
        <taxon>Eurotiomycetes</taxon>
        <taxon>Chaetothyriomycetidae</taxon>
        <taxon>Chaetothyriales</taxon>
        <taxon>Herpotrichiellaceae</taxon>
        <taxon>Capronia</taxon>
    </lineage>
</organism>
<dbReference type="GO" id="GO:0071013">
    <property type="term" value="C:catalytic step 2 spliceosome"/>
    <property type="evidence" value="ECO:0007669"/>
    <property type="project" value="TreeGrafter"/>
</dbReference>
<feature type="region of interest" description="Disordered" evidence="8">
    <location>
        <begin position="1"/>
        <end position="195"/>
    </location>
</feature>
<dbReference type="InterPro" id="IPR039853">
    <property type="entry name" value="Pinin"/>
</dbReference>
<dbReference type="PANTHER" id="PTHR12707">
    <property type="entry name" value="PINN"/>
    <property type="match status" value="1"/>
</dbReference>
<evidence type="ECO:0000256" key="5">
    <source>
        <dbReference type="ARBA" id="ARBA00023163"/>
    </source>
</evidence>
<evidence type="ECO:0000256" key="4">
    <source>
        <dbReference type="ARBA" id="ARBA00023015"/>
    </source>
</evidence>
<gene>
    <name evidence="10" type="ORF">A1O3_02631</name>
</gene>
<feature type="compositionally biased region" description="Basic and acidic residues" evidence="8">
    <location>
        <begin position="147"/>
        <end position="195"/>
    </location>
</feature>
<feature type="domain" description="Pinin/SDK/MemA protein" evidence="9">
    <location>
        <begin position="100"/>
        <end position="235"/>
    </location>
</feature>
<dbReference type="STRING" id="1182542.W9Z4Z5"/>
<feature type="compositionally biased region" description="Polar residues" evidence="8">
    <location>
        <begin position="49"/>
        <end position="63"/>
    </location>
</feature>
<proteinExistence type="inferred from homology"/>
<evidence type="ECO:0000256" key="8">
    <source>
        <dbReference type="SAM" id="MobiDB-lite"/>
    </source>
</evidence>
<keyword evidence="6" id="KW-0508">mRNA splicing</keyword>
<dbReference type="PANTHER" id="PTHR12707:SF0">
    <property type="entry name" value="PININ"/>
    <property type="match status" value="1"/>
</dbReference>
<evidence type="ECO:0000256" key="6">
    <source>
        <dbReference type="ARBA" id="ARBA00023187"/>
    </source>
</evidence>
<keyword evidence="7" id="KW-0539">Nucleus</keyword>
<feature type="compositionally biased region" description="Basic and acidic residues" evidence="8">
    <location>
        <begin position="241"/>
        <end position="259"/>
    </location>
</feature>
<feature type="compositionally biased region" description="Basic and acidic residues" evidence="8">
    <location>
        <begin position="352"/>
        <end position="378"/>
    </location>
</feature>
<evidence type="ECO:0000313" key="11">
    <source>
        <dbReference type="Proteomes" id="UP000019478"/>
    </source>
</evidence>
<dbReference type="EMBL" id="AMGY01000002">
    <property type="protein sequence ID" value="EXJ89564.1"/>
    <property type="molecule type" value="Genomic_DNA"/>
</dbReference>
<keyword evidence="11" id="KW-1185">Reference proteome</keyword>
<accession>W9Z4Z5</accession>
<comment type="caution">
    <text evidence="10">The sequence shown here is derived from an EMBL/GenBank/DDBJ whole genome shotgun (WGS) entry which is preliminary data.</text>
</comment>
<dbReference type="OrthoDB" id="330772at2759"/>
<name>W9Z4Z5_9EURO</name>
<dbReference type="HOGENOM" id="CLU_049352_2_1_1"/>
<dbReference type="Proteomes" id="UP000019478">
    <property type="component" value="Unassembled WGS sequence"/>
</dbReference>
<feature type="region of interest" description="Disordered" evidence="8">
    <location>
        <begin position="241"/>
        <end position="378"/>
    </location>
</feature>
<comment type="subcellular location">
    <subcellularLocation>
        <location evidence="1">Nucleus</location>
    </subcellularLocation>
</comment>
<dbReference type="RefSeq" id="XP_007730961.1">
    <property type="nucleotide sequence ID" value="XM_007732771.1"/>
</dbReference>
<dbReference type="GO" id="GO:0006397">
    <property type="term" value="P:mRNA processing"/>
    <property type="evidence" value="ECO:0007669"/>
    <property type="project" value="UniProtKB-KW"/>
</dbReference>
<evidence type="ECO:0000313" key="10">
    <source>
        <dbReference type="EMBL" id="EXJ89564.1"/>
    </source>
</evidence>
<evidence type="ECO:0000256" key="3">
    <source>
        <dbReference type="ARBA" id="ARBA00022664"/>
    </source>
</evidence>
<keyword evidence="4" id="KW-0805">Transcription regulation</keyword>
<feature type="compositionally biased region" description="Low complexity" evidence="8">
    <location>
        <begin position="118"/>
        <end position="145"/>
    </location>
</feature>
<evidence type="ECO:0000256" key="2">
    <source>
        <dbReference type="ARBA" id="ARBA00010386"/>
    </source>
</evidence>
<sequence length="378" mass="41761">MISSAVLIPEDPQPQSEFPDREESNPLKRRQSSVSTSSGSSKRPRLDVPSSSNDAAASPTARSSAYPVADSATQAQAMSPPPPPRQQPEPRGRSTAAGLEQDKSRNRRLFGALLGTLSQSTRPSKSSASASAAASTAAVATSAARNSRRDEIENRQRERLKRENEEMAEQARRKREELDRVRRREQRQWDEEGIKIKHRNLRAIARFLCTSAEPRLYYKPWELRPHEEDVIKRQIDEAEQTIQRELDELDVSRQRRSDGAEEPSGPRSTSQTAENGNLDSEKQDHDADGLRKGDVNGDGDGDGTSLAPKGPEDRPTSPATVTKKVDADEDDVSPDPGRQSRPKHQDSMGGDGSDRPASKDDDHGGEELEQGREDDVIY</sequence>
<feature type="compositionally biased region" description="Basic and acidic residues" evidence="8">
    <location>
        <begin position="279"/>
        <end position="295"/>
    </location>
</feature>
<keyword evidence="3" id="KW-0507">mRNA processing</keyword>
<protein>
    <recommendedName>
        <fullName evidence="9">Pinin/SDK/MemA protein domain-containing protein</fullName>
    </recommendedName>
</protein>
<evidence type="ECO:0000256" key="7">
    <source>
        <dbReference type="ARBA" id="ARBA00023242"/>
    </source>
</evidence>
<feature type="compositionally biased region" description="Low complexity" evidence="8">
    <location>
        <begin position="32"/>
        <end position="41"/>
    </location>
</feature>
<keyword evidence="5" id="KW-0804">Transcription</keyword>
<evidence type="ECO:0000256" key="1">
    <source>
        <dbReference type="ARBA" id="ARBA00004123"/>
    </source>
</evidence>
<dbReference type="GeneID" id="19166761"/>
<dbReference type="GO" id="GO:0008380">
    <property type="term" value="P:RNA splicing"/>
    <property type="evidence" value="ECO:0007669"/>
    <property type="project" value="UniProtKB-KW"/>
</dbReference>